<name>W2RLV0_CYPE1</name>
<organism evidence="1 2">
    <name type="scientific">Cyphellophora europaea (strain CBS 101466)</name>
    <name type="common">Phialophora europaea</name>
    <dbReference type="NCBI Taxonomy" id="1220924"/>
    <lineage>
        <taxon>Eukaryota</taxon>
        <taxon>Fungi</taxon>
        <taxon>Dikarya</taxon>
        <taxon>Ascomycota</taxon>
        <taxon>Pezizomycotina</taxon>
        <taxon>Eurotiomycetes</taxon>
        <taxon>Chaetothyriomycetidae</taxon>
        <taxon>Chaetothyriales</taxon>
        <taxon>Cyphellophoraceae</taxon>
        <taxon>Cyphellophora</taxon>
    </lineage>
</organism>
<gene>
    <name evidence="1" type="ORF">HMPREF1541_08281</name>
</gene>
<accession>W2RLV0</accession>
<reference evidence="1 2" key="1">
    <citation type="submission" date="2013-03" db="EMBL/GenBank/DDBJ databases">
        <title>The Genome Sequence of Phialophora europaea CBS 101466.</title>
        <authorList>
            <consortium name="The Broad Institute Genomics Platform"/>
            <person name="Cuomo C."/>
            <person name="de Hoog S."/>
            <person name="Gorbushina A."/>
            <person name="Walker B."/>
            <person name="Young S.K."/>
            <person name="Zeng Q."/>
            <person name="Gargeya S."/>
            <person name="Fitzgerald M."/>
            <person name="Haas B."/>
            <person name="Abouelleil A."/>
            <person name="Allen A.W."/>
            <person name="Alvarado L."/>
            <person name="Arachchi H.M."/>
            <person name="Berlin A.M."/>
            <person name="Chapman S.B."/>
            <person name="Gainer-Dewar J."/>
            <person name="Goldberg J."/>
            <person name="Griggs A."/>
            <person name="Gujja S."/>
            <person name="Hansen M."/>
            <person name="Howarth C."/>
            <person name="Imamovic A."/>
            <person name="Ireland A."/>
            <person name="Larimer J."/>
            <person name="McCowan C."/>
            <person name="Murphy C."/>
            <person name="Pearson M."/>
            <person name="Poon T.W."/>
            <person name="Priest M."/>
            <person name="Roberts A."/>
            <person name="Saif S."/>
            <person name="Shea T."/>
            <person name="Sisk P."/>
            <person name="Sykes S."/>
            <person name="Wortman J."/>
            <person name="Nusbaum C."/>
            <person name="Birren B."/>
        </authorList>
    </citation>
    <scope>NUCLEOTIDE SEQUENCE [LARGE SCALE GENOMIC DNA]</scope>
    <source>
        <strain evidence="1 2">CBS 101466</strain>
    </source>
</reference>
<dbReference type="GeneID" id="19975620"/>
<keyword evidence="2" id="KW-1185">Reference proteome</keyword>
<protein>
    <submittedName>
        <fullName evidence="1">Uncharacterized protein</fullName>
    </submittedName>
</protein>
<dbReference type="EMBL" id="KB822724">
    <property type="protein sequence ID" value="ETN37290.1"/>
    <property type="molecule type" value="Genomic_DNA"/>
</dbReference>
<dbReference type="InParanoid" id="W2RLV0"/>
<evidence type="ECO:0000313" key="1">
    <source>
        <dbReference type="EMBL" id="ETN37290.1"/>
    </source>
</evidence>
<dbReference type="RefSeq" id="XP_008720822.1">
    <property type="nucleotide sequence ID" value="XM_008722600.1"/>
</dbReference>
<dbReference type="Proteomes" id="UP000030752">
    <property type="component" value="Unassembled WGS sequence"/>
</dbReference>
<evidence type="ECO:0000313" key="2">
    <source>
        <dbReference type="Proteomes" id="UP000030752"/>
    </source>
</evidence>
<proteinExistence type="predicted"/>
<dbReference type="VEuPathDB" id="FungiDB:HMPREF1541_08281"/>
<dbReference type="HOGENOM" id="CLU_677959_0_0_1"/>
<dbReference type="OrthoDB" id="10449986at2759"/>
<sequence length="406" mass="45677">MIEDARLRLSRLNAGENLSTLLSSLLNYISPREVLHNGARLLAVYLAIVLFNTFTSPNPKSLTYPLSVMQLNNSTLSFETILLLSPKPAFKKQDTVYFSLPPYENGILHAPSSLNGKGEEEGKGLLHATPMQTEPGAPKRKGHTAALTRIVERGYSTALIFEDKIGVNARFREELYAVHRALLARPRYEDMQLSELHKLKGYWDEPDAMIPIGPQPTYAPYYRAAPSVDIGVDEYAIERLISGKGLGGVPQRDEKEVGQWDLLFLGDCREGWDEEAQKKLRSKNKERTPWRRVDWVVEPGQASGLWVPERTEVDVLYERKLREKKREEGKVGEKEMLGQGLRRVDGPQDACILAYAVSRRGALKLQKHFGASDPTLGTQDLMARFCGGDENVCFVLGEGVVRERRE</sequence>
<dbReference type="AlphaFoldDB" id="W2RLV0"/>